<accession>A0ABU0M0V7</accession>
<keyword evidence="3" id="KW-0472">Membrane</keyword>
<feature type="transmembrane region" description="Helical" evidence="3">
    <location>
        <begin position="212"/>
        <end position="237"/>
    </location>
</feature>
<feature type="transmembrane region" description="Helical" evidence="3">
    <location>
        <begin position="307"/>
        <end position="327"/>
    </location>
</feature>
<dbReference type="InterPro" id="IPR001750">
    <property type="entry name" value="ND/Mrp_TM"/>
</dbReference>
<feature type="domain" description="NADH:quinone oxidoreductase/Mrp antiporter transmembrane" evidence="4">
    <location>
        <begin position="138"/>
        <end position="429"/>
    </location>
</feature>
<comment type="subcellular location">
    <subcellularLocation>
        <location evidence="1">Endomembrane system</location>
        <topology evidence="1">Multi-pass membrane protein</topology>
    </subcellularLocation>
    <subcellularLocation>
        <location evidence="2">Membrane</location>
        <topology evidence="2">Multi-pass membrane protein</topology>
    </subcellularLocation>
</comment>
<keyword evidence="2 3" id="KW-0812">Transmembrane</keyword>
<dbReference type="RefSeq" id="WP_266282169.1">
    <property type="nucleotide sequence ID" value="NZ_JAPKNF010000001.1"/>
</dbReference>
<evidence type="ECO:0000256" key="3">
    <source>
        <dbReference type="SAM" id="Phobius"/>
    </source>
</evidence>
<name>A0ABU0M0V7_9HYPH</name>
<gene>
    <name evidence="5" type="ORF">QO015_000111</name>
</gene>
<protein>
    <submittedName>
        <fullName evidence="5">Formate hydrogenlyase subunit 3/multisubunit Na+/H+ antiporter MnhD subunit</fullName>
    </submittedName>
</protein>
<evidence type="ECO:0000313" key="5">
    <source>
        <dbReference type="EMBL" id="MDQ0514498.1"/>
    </source>
</evidence>
<feature type="transmembrane region" description="Helical" evidence="3">
    <location>
        <begin position="421"/>
        <end position="444"/>
    </location>
</feature>
<feature type="transmembrane region" description="Helical" evidence="3">
    <location>
        <begin position="249"/>
        <end position="269"/>
    </location>
</feature>
<proteinExistence type="predicted"/>
<feature type="transmembrane region" description="Helical" evidence="3">
    <location>
        <begin position="170"/>
        <end position="192"/>
    </location>
</feature>
<feature type="transmembrane region" description="Helical" evidence="3">
    <location>
        <begin position="117"/>
        <end position="135"/>
    </location>
</feature>
<evidence type="ECO:0000256" key="1">
    <source>
        <dbReference type="ARBA" id="ARBA00004127"/>
    </source>
</evidence>
<keyword evidence="3" id="KW-1133">Transmembrane helix</keyword>
<dbReference type="InterPro" id="IPR050616">
    <property type="entry name" value="CPA3_Na-H_Antiporter_A"/>
</dbReference>
<evidence type="ECO:0000259" key="4">
    <source>
        <dbReference type="Pfam" id="PF00361"/>
    </source>
</evidence>
<comment type="caution">
    <text evidence="5">The sequence shown here is derived from an EMBL/GenBank/DDBJ whole genome shotgun (WGS) entry which is preliminary data.</text>
</comment>
<dbReference type="Proteomes" id="UP001223743">
    <property type="component" value="Unassembled WGS sequence"/>
</dbReference>
<feature type="transmembrane region" description="Helical" evidence="3">
    <location>
        <begin position="380"/>
        <end position="401"/>
    </location>
</feature>
<dbReference type="PANTHER" id="PTHR43373:SF1">
    <property type="entry name" value="NA(+)_H(+) ANTIPORTER SUBUNIT A"/>
    <property type="match status" value="1"/>
</dbReference>
<organism evidence="5 6">
    <name type="scientific">Kaistia geumhonensis</name>
    <dbReference type="NCBI Taxonomy" id="410839"/>
    <lineage>
        <taxon>Bacteria</taxon>
        <taxon>Pseudomonadati</taxon>
        <taxon>Pseudomonadota</taxon>
        <taxon>Alphaproteobacteria</taxon>
        <taxon>Hyphomicrobiales</taxon>
        <taxon>Kaistiaceae</taxon>
        <taxon>Kaistia</taxon>
    </lineage>
</organism>
<feature type="transmembrane region" description="Helical" evidence="3">
    <location>
        <begin position="141"/>
        <end position="158"/>
    </location>
</feature>
<feature type="transmembrane region" description="Helical" evidence="3">
    <location>
        <begin position="281"/>
        <end position="300"/>
    </location>
</feature>
<sequence length="499" mass="51340">MNAAMLATTPGGGLLVAAITVPVIGILLLWLVRPRDVETVALAALLANLGVALAVLEKVAAGAAPLVYLIGGWQPPLGLALRADGIAAVFMAMAAIVLVPVAVYARGQFGAPGERRPMVFWTMLLAITAALNLIFLGEDLFNLYVALELLTFAAVPLVSLDGSRETLKAALRYLVFALAGSVLYLLGVAIIYGAYGTLDLGGLAALRGPDGALLVAVGLMTAGLAAKTALFPLHLWLPPAHAGAPPAASAVLSALVVKGSFFIALRLWFDLLPPERAVAGSTLLGVFGAAAVVVGSAMALRQARLKLLVAYSTVAQLGYLFLVFPLGLGSGAAPFESTAWTAGALQLMAHAFAKAAMFMAAGLVYEAIGHDRIAEFRGLGRIAPLTVLTMTLASISLMGLPPSGGFSAKWLMLTAAFGEGAWWWVLVIAAGGLLAAGYVFRILVPAFTPPEEPAARKKPVVVTREAAALALALAAILIGFLPLAPWPLLAVGRIAAGAP</sequence>
<feature type="transmembrane region" description="Helical" evidence="3">
    <location>
        <begin position="347"/>
        <end position="368"/>
    </location>
</feature>
<feature type="transmembrane region" description="Helical" evidence="3">
    <location>
        <begin position="12"/>
        <end position="32"/>
    </location>
</feature>
<feature type="transmembrane region" description="Helical" evidence="3">
    <location>
        <begin position="39"/>
        <end position="56"/>
    </location>
</feature>
<feature type="transmembrane region" description="Helical" evidence="3">
    <location>
        <begin position="465"/>
        <end position="484"/>
    </location>
</feature>
<dbReference type="Pfam" id="PF00361">
    <property type="entry name" value="Proton_antipo_M"/>
    <property type="match status" value="1"/>
</dbReference>
<feature type="transmembrane region" description="Helical" evidence="3">
    <location>
        <begin position="85"/>
        <end position="105"/>
    </location>
</feature>
<dbReference type="PRINTS" id="PR01434">
    <property type="entry name" value="NADHDHGNASE5"/>
</dbReference>
<evidence type="ECO:0000313" key="6">
    <source>
        <dbReference type="Proteomes" id="UP001223743"/>
    </source>
</evidence>
<reference evidence="5 6" key="1">
    <citation type="submission" date="2023-07" db="EMBL/GenBank/DDBJ databases">
        <title>Genomic Encyclopedia of Type Strains, Phase IV (KMG-IV): sequencing the most valuable type-strain genomes for metagenomic binning, comparative biology and taxonomic classification.</title>
        <authorList>
            <person name="Goeker M."/>
        </authorList>
    </citation>
    <scope>NUCLEOTIDE SEQUENCE [LARGE SCALE GENOMIC DNA]</scope>
    <source>
        <strain evidence="5 6">B1-1</strain>
    </source>
</reference>
<evidence type="ECO:0000256" key="2">
    <source>
        <dbReference type="RuleBase" id="RU000320"/>
    </source>
</evidence>
<dbReference type="EMBL" id="JAUSWJ010000001">
    <property type="protein sequence ID" value="MDQ0514498.1"/>
    <property type="molecule type" value="Genomic_DNA"/>
</dbReference>
<dbReference type="PANTHER" id="PTHR43373">
    <property type="entry name" value="NA(+)/H(+) ANTIPORTER SUBUNIT"/>
    <property type="match status" value="1"/>
</dbReference>
<keyword evidence="6" id="KW-1185">Reference proteome</keyword>